<name>A0A6I2FAT7_9MICO</name>
<comment type="caution">
    <text evidence="3">The sequence shown here is derived from an EMBL/GenBank/DDBJ whole genome shotgun (WGS) entry which is preliminary data.</text>
</comment>
<dbReference type="Proteomes" id="UP000431080">
    <property type="component" value="Unassembled WGS sequence"/>
</dbReference>
<proteinExistence type="predicted"/>
<feature type="transmembrane region" description="Helical" evidence="2">
    <location>
        <begin position="100"/>
        <end position="121"/>
    </location>
</feature>
<evidence type="ECO:0000256" key="2">
    <source>
        <dbReference type="SAM" id="Phobius"/>
    </source>
</evidence>
<feature type="transmembrane region" description="Helical" evidence="2">
    <location>
        <begin position="179"/>
        <end position="199"/>
    </location>
</feature>
<keyword evidence="2" id="KW-0472">Membrane</keyword>
<feature type="transmembrane region" description="Helical" evidence="2">
    <location>
        <begin position="153"/>
        <end position="173"/>
    </location>
</feature>
<evidence type="ECO:0000313" key="3">
    <source>
        <dbReference type="EMBL" id="MRG61749.1"/>
    </source>
</evidence>
<keyword evidence="2" id="KW-1133">Transmembrane helix</keyword>
<dbReference type="AlphaFoldDB" id="A0A6I2FAT7"/>
<gene>
    <name evidence="3" type="ORF">GE115_17970</name>
</gene>
<dbReference type="RefSeq" id="WP_153686126.1">
    <property type="nucleotide sequence ID" value="NZ_WJIF01000017.1"/>
</dbReference>
<sequence>MTGAFDESTATAGRERSFRRPTRSARAAGDVHGAHGGTRLAAGVTVAAVGLMATHLVHAFTLAPYFPPGPGPWPAWIALAIVVSAGAAGVAALSRRVPDWLFAAMMIGIAVPVAMDVAATAGLLHVGVTPTAAAAAAAALMPVAALRGTNAPLIAAAAIAAVLSVEALLQLPAAGRSTVLGLAVAGGCLVPVVLVTIAVRGFRRLVRREVDLSLVQSTVSTPRSAVGMRASEELAQLDYDAEALLEDVGSGRVSIPLPPDLAELAGRLAGRLRVRLIEGRTDTWLRHAVTESAYLSGRIEVADPTGLAGKLSPPQREGLLFALWLIVGEQSRRQPAHARVLVEPSEDIDFDDDTFADLLVRIDVSGVSARHVDSAAWEAVGSVGSHQVTTDADHFRIDISCRTDGLSRSSASLPDPGARTRGT</sequence>
<reference evidence="3 4" key="1">
    <citation type="submission" date="2019-10" db="EMBL/GenBank/DDBJ databases">
        <authorList>
            <person name="Nie G."/>
            <person name="Ming H."/>
            <person name="Yi B."/>
        </authorList>
    </citation>
    <scope>NUCLEOTIDE SEQUENCE [LARGE SCALE GENOMIC DNA]</scope>
    <source>
        <strain evidence="3 4">CFH 90414</strain>
    </source>
</reference>
<protein>
    <submittedName>
        <fullName evidence="3">Uncharacterized protein</fullName>
    </submittedName>
</protein>
<feature type="transmembrane region" description="Helical" evidence="2">
    <location>
        <begin position="40"/>
        <end position="61"/>
    </location>
</feature>
<dbReference type="EMBL" id="WJIF01000017">
    <property type="protein sequence ID" value="MRG61749.1"/>
    <property type="molecule type" value="Genomic_DNA"/>
</dbReference>
<accession>A0A6I2FAT7</accession>
<feature type="transmembrane region" description="Helical" evidence="2">
    <location>
        <begin position="73"/>
        <end position="93"/>
    </location>
</feature>
<evidence type="ECO:0000313" key="4">
    <source>
        <dbReference type="Proteomes" id="UP000431080"/>
    </source>
</evidence>
<keyword evidence="2" id="KW-0812">Transmembrane</keyword>
<feature type="region of interest" description="Disordered" evidence="1">
    <location>
        <begin position="1"/>
        <end position="33"/>
    </location>
</feature>
<evidence type="ECO:0000256" key="1">
    <source>
        <dbReference type="SAM" id="MobiDB-lite"/>
    </source>
</evidence>
<keyword evidence="4" id="KW-1185">Reference proteome</keyword>
<organism evidence="3 4">
    <name type="scientific">Agromyces agglutinans</name>
    <dbReference type="NCBI Taxonomy" id="2662258"/>
    <lineage>
        <taxon>Bacteria</taxon>
        <taxon>Bacillati</taxon>
        <taxon>Actinomycetota</taxon>
        <taxon>Actinomycetes</taxon>
        <taxon>Micrococcales</taxon>
        <taxon>Microbacteriaceae</taxon>
        <taxon>Agromyces</taxon>
    </lineage>
</organism>